<name>A0ACC0AMZ7_CATRO</name>
<accession>A0ACC0AMZ7</accession>
<dbReference type="Proteomes" id="UP001060085">
    <property type="component" value="Linkage Group LG05"/>
</dbReference>
<evidence type="ECO:0000313" key="1">
    <source>
        <dbReference type="EMBL" id="KAI5661740.1"/>
    </source>
</evidence>
<sequence>MKSNTYLIITRYLRSRTSDRRPYVTLACERGGAIKSRTNLRVDGKEEVPMKRQGPYRTKKCGCPFKLKGERMATSESWQLIVHDGRHNHKIGVYSHGHAQTARLMEEQLKRTEQFRKSHVSSRNILRFFREQNIGCAVSAQKIYNVVAQIKKNMMQGRNTMEEVL</sequence>
<comment type="caution">
    <text evidence="1">The sequence shown here is derived from an EMBL/GenBank/DDBJ whole genome shotgun (WGS) entry which is preliminary data.</text>
</comment>
<organism evidence="1 2">
    <name type="scientific">Catharanthus roseus</name>
    <name type="common">Madagascar periwinkle</name>
    <name type="synonym">Vinca rosea</name>
    <dbReference type="NCBI Taxonomy" id="4058"/>
    <lineage>
        <taxon>Eukaryota</taxon>
        <taxon>Viridiplantae</taxon>
        <taxon>Streptophyta</taxon>
        <taxon>Embryophyta</taxon>
        <taxon>Tracheophyta</taxon>
        <taxon>Spermatophyta</taxon>
        <taxon>Magnoliopsida</taxon>
        <taxon>eudicotyledons</taxon>
        <taxon>Gunneridae</taxon>
        <taxon>Pentapetalae</taxon>
        <taxon>asterids</taxon>
        <taxon>lamiids</taxon>
        <taxon>Gentianales</taxon>
        <taxon>Apocynaceae</taxon>
        <taxon>Rauvolfioideae</taxon>
        <taxon>Vinceae</taxon>
        <taxon>Catharanthinae</taxon>
        <taxon>Catharanthus</taxon>
    </lineage>
</organism>
<dbReference type="EMBL" id="CM044705">
    <property type="protein sequence ID" value="KAI5661740.1"/>
    <property type="molecule type" value="Genomic_DNA"/>
</dbReference>
<reference evidence="2" key="1">
    <citation type="journal article" date="2023" name="Nat. Plants">
        <title>Single-cell RNA sequencing provides a high-resolution roadmap for understanding the multicellular compartmentation of specialized metabolism.</title>
        <authorList>
            <person name="Sun S."/>
            <person name="Shen X."/>
            <person name="Li Y."/>
            <person name="Li Y."/>
            <person name="Wang S."/>
            <person name="Li R."/>
            <person name="Zhang H."/>
            <person name="Shen G."/>
            <person name="Guo B."/>
            <person name="Wei J."/>
            <person name="Xu J."/>
            <person name="St-Pierre B."/>
            <person name="Chen S."/>
            <person name="Sun C."/>
        </authorList>
    </citation>
    <scope>NUCLEOTIDE SEQUENCE [LARGE SCALE GENOMIC DNA]</scope>
</reference>
<evidence type="ECO:0000313" key="2">
    <source>
        <dbReference type="Proteomes" id="UP001060085"/>
    </source>
</evidence>
<keyword evidence="2" id="KW-1185">Reference proteome</keyword>
<proteinExistence type="predicted"/>
<gene>
    <name evidence="1" type="ORF">M9H77_21063</name>
</gene>
<protein>
    <submittedName>
        <fullName evidence="1">Uncharacterized protein</fullName>
    </submittedName>
</protein>